<evidence type="ECO:0000256" key="1">
    <source>
        <dbReference type="ARBA" id="ARBA00001946"/>
    </source>
</evidence>
<evidence type="ECO:0008006" key="11">
    <source>
        <dbReference type="Google" id="ProtNLM"/>
    </source>
</evidence>
<dbReference type="InterPro" id="IPR050264">
    <property type="entry name" value="Bact_CCA-adding_enz_type3_sf"/>
</dbReference>
<dbReference type="Gene3D" id="3.30.460.10">
    <property type="entry name" value="Beta Polymerase, domain 2"/>
    <property type="match status" value="1"/>
</dbReference>
<evidence type="ECO:0000256" key="7">
    <source>
        <dbReference type="ARBA" id="ARBA00022842"/>
    </source>
</evidence>
<dbReference type="PANTHER" id="PTHR46173">
    <property type="entry name" value="CCA TRNA NUCLEOTIDYLTRANSFERASE 1, MITOCHONDRIAL"/>
    <property type="match status" value="1"/>
</dbReference>
<keyword evidence="5" id="KW-0479">Metal-binding</keyword>
<evidence type="ECO:0000256" key="5">
    <source>
        <dbReference type="ARBA" id="ARBA00022723"/>
    </source>
</evidence>
<keyword evidence="7" id="KW-0460">Magnesium</keyword>
<dbReference type="GO" id="GO:0000166">
    <property type="term" value="F:nucleotide binding"/>
    <property type="evidence" value="ECO:0007669"/>
    <property type="project" value="UniProtKB-KW"/>
</dbReference>
<dbReference type="EMBL" id="UINC01004007">
    <property type="protein sequence ID" value="SVA11046.1"/>
    <property type="molecule type" value="Genomic_DNA"/>
</dbReference>
<evidence type="ECO:0000256" key="3">
    <source>
        <dbReference type="ARBA" id="ARBA00022694"/>
    </source>
</evidence>
<dbReference type="InterPro" id="IPR032828">
    <property type="entry name" value="PolyA_RNA-bd"/>
</dbReference>
<dbReference type="GO" id="GO:0000049">
    <property type="term" value="F:tRNA binding"/>
    <property type="evidence" value="ECO:0007669"/>
    <property type="project" value="TreeGrafter"/>
</dbReference>
<dbReference type="GO" id="GO:0016779">
    <property type="term" value="F:nucleotidyltransferase activity"/>
    <property type="evidence" value="ECO:0007669"/>
    <property type="project" value="UniProtKB-KW"/>
</dbReference>
<dbReference type="AlphaFoldDB" id="A0A381T495"/>
<keyword evidence="2" id="KW-0808">Transferase</keyword>
<dbReference type="PANTHER" id="PTHR46173:SF1">
    <property type="entry name" value="CCA TRNA NUCLEOTIDYLTRANSFERASE 1, MITOCHONDRIAL"/>
    <property type="match status" value="1"/>
</dbReference>
<dbReference type="Gene3D" id="1.10.3090.10">
    <property type="entry name" value="cca-adding enzyme, domain 2"/>
    <property type="match status" value="1"/>
</dbReference>
<dbReference type="SUPFAM" id="SSF81891">
    <property type="entry name" value="Poly A polymerase C-terminal region-like"/>
    <property type="match status" value="1"/>
</dbReference>
<feature type="domain" description="tRNA nucleotidyltransferase/poly(A) polymerase RNA and SrmB- binding" evidence="9">
    <location>
        <begin position="195"/>
        <end position="254"/>
    </location>
</feature>
<accession>A0A381T495</accession>
<dbReference type="Pfam" id="PF01743">
    <property type="entry name" value="PolyA_pol"/>
    <property type="match status" value="1"/>
</dbReference>
<dbReference type="GO" id="GO:0046872">
    <property type="term" value="F:metal ion binding"/>
    <property type="evidence" value="ECO:0007669"/>
    <property type="project" value="UniProtKB-KW"/>
</dbReference>
<keyword evidence="4" id="KW-0548">Nucleotidyltransferase</keyword>
<evidence type="ECO:0000256" key="4">
    <source>
        <dbReference type="ARBA" id="ARBA00022695"/>
    </source>
</evidence>
<keyword evidence="6" id="KW-0547">Nucleotide-binding</keyword>
<evidence type="ECO:0000256" key="2">
    <source>
        <dbReference type="ARBA" id="ARBA00022679"/>
    </source>
</evidence>
<dbReference type="Pfam" id="PF12627">
    <property type="entry name" value="PolyA_pol_RNAbd"/>
    <property type="match status" value="1"/>
</dbReference>
<name>A0A381T495_9ZZZZ</name>
<protein>
    <recommendedName>
        <fullName evidence="11">Poly A polymerase head domain-containing protein</fullName>
    </recommendedName>
</protein>
<dbReference type="InterPro" id="IPR043519">
    <property type="entry name" value="NT_sf"/>
</dbReference>
<dbReference type="InterPro" id="IPR002646">
    <property type="entry name" value="PolA_pol_head_dom"/>
</dbReference>
<dbReference type="GO" id="GO:0008033">
    <property type="term" value="P:tRNA processing"/>
    <property type="evidence" value="ECO:0007669"/>
    <property type="project" value="UniProtKB-KW"/>
</dbReference>
<evidence type="ECO:0000313" key="10">
    <source>
        <dbReference type="EMBL" id="SVA11046.1"/>
    </source>
</evidence>
<comment type="cofactor">
    <cofactor evidence="1">
        <name>Mg(2+)</name>
        <dbReference type="ChEBI" id="CHEBI:18420"/>
    </cofactor>
</comment>
<evidence type="ECO:0000256" key="6">
    <source>
        <dbReference type="ARBA" id="ARBA00022741"/>
    </source>
</evidence>
<evidence type="ECO:0000259" key="8">
    <source>
        <dbReference type="Pfam" id="PF01743"/>
    </source>
</evidence>
<evidence type="ECO:0000259" key="9">
    <source>
        <dbReference type="Pfam" id="PF12627"/>
    </source>
</evidence>
<feature type="domain" description="Poly A polymerase head" evidence="8">
    <location>
        <begin position="45"/>
        <end position="165"/>
    </location>
</feature>
<organism evidence="10">
    <name type="scientific">marine metagenome</name>
    <dbReference type="NCBI Taxonomy" id="408172"/>
    <lineage>
        <taxon>unclassified sequences</taxon>
        <taxon>metagenomes</taxon>
        <taxon>ecological metagenomes</taxon>
    </lineage>
</organism>
<dbReference type="SUPFAM" id="SSF81301">
    <property type="entry name" value="Nucleotidyltransferase"/>
    <property type="match status" value="1"/>
</dbReference>
<keyword evidence="3" id="KW-0819">tRNA processing</keyword>
<reference evidence="10" key="1">
    <citation type="submission" date="2018-05" db="EMBL/GenBank/DDBJ databases">
        <authorList>
            <person name="Lanie J.A."/>
            <person name="Ng W.-L."/>
            <person name="Kazmierczak K.M."/>
            <person name="Andrzejewski T.M."/>
            <person name="Davidsen T.M."/>
            <person name="Wayne K.J."/>
            <person name="Tettelin H."/>
            <person name="Glass J.I."/>
            <person name="Rusch D."/>
            <person name="Podicherti R."/>
            <person name="Tsui H.-C.T."/>
            <person name="Winkler M.E."/>
        </authorList>
    </citation>
    <scope>NUCLEOTIDE SEQUENCE</scope>
</reference>
<proteinExistence type="predicted"/>
<sequence length="425" mass="50035">MLVFSKEKSFFNLIKRKFFPFHKSKEVKKIFSILSQGSENKQVAMFVGGCVRKYLSNEKIDDIDIATVYTPHQVIEKFKNSNIEVKKTGIDHGTLTLVLNNRNFEITTLREDISTDGRHANVSFTDNWEKDSERRDFTINAIYLNQKGKVFDPQLGVKDLKKKEIKFIGDPQQRIKEDYLRILRYIRFSIQYEDFKEDSAALKAIQLNLNGITELSKERVYSELEKILKLKNFEDIFKSKMLLDIFRLIFPEFKYLERAKNFTKIRSLKQINLQKDIILASLLIDSSNNHEYFSHKHHVSNEIKNILNFYAKCLKLINQNQNFFEKDLRKNIFYHGKEKIKLVFLLYSIINDKIEPSKLATFISKVDGILIPKFPISGDYLKKHGYKTGKILGKKLKSLEEKWIENNFVMDKKVVEKSLDEINKN</sequence>
<gene>
    <name evidence="10" type="ORF">METZ01_LOCUS63900</name>
</gene>
<dbReference type="CDD" id="cd05398">
    <property type="entry name" value="NT_ClassII-CCAase"/>
    <property type="match status" value="1"/>
</dbReference>